<dbReference type="Pfam" id="PF00496">
    <property type="entry name" value="SBP_bac_5"/>
    <property type="match status" value="1"/>
</dbReference>
<evidence type="ECO:0000256" key="2">
    <source>
        <dbReference type="ARBA" id="ARBA00022448"/>
    </source>
</evidence>
<keyword evidence="6" id="KW-1185">Reference proteome</keyword>
<accession>A0ABV6YXV4</accession>
<feature type="domain" description="Solute-binding protein family 5" evidence="4">
    <location>
        <begin position="108"/>
        <end position="470"/>
    </location>
</feature>
<dbReference type="Gene3D" id="3.10.105.10">
    <property type="entry name" value="Dipeptide-binding Protein, Domain 3"/>
    <property type="match status" value="1"/>
</dbReference>
<dbReference type="PROSITE" id="PS51257">
    <property type="entry name" value="PROKAR_LIPOPROTEIN"/>
    <property type="match status" value="1"/>
</dbReference>
<evidence type="ECO:0000313" key="6">
    <source>
        <dbReference type="Proteomes" id="UP001594351"/>
    </source>
</evidence>
<evidence type="ECO:0000259" key="4">
    <source>
        <dbReference type="Pfam" id="PF00496"/>
    </source>
</evidence>
<evidence type="ECO:0000256" key="3">
    <source>
        <dbReference type="ARBA" id="ARBA00022729"/>
    </source>
</evidence>
<organism evidence="5 6">
    <name type="scientific">candidate division CSSED10-310 bacterium</name>
    <dbReference type="NCBI Taxonomy" id="2855610"/>
    <lineage>
        <taxon>Bacteria</taxon>
        <taxon>Bacteria division CSSED10-310</taxon>
    </lineage>
</organism>
<dbReference type="EMBL" id="JBHPBY010000145">
    <property type="protein sequence ID" value="MFC1851032.1"/>
    <property type="molecule type" value="Genomic_DNA"/>
</dbReference>
<dbReference type="Gene3D" id="3.40.190.10">
    <property type="entry name" value="Periplasmic binding protein-like II"/>
    <property type="match status" value="1"/>
</dbReference>
<dbReference type="Gene3D" id="3.90.76.10">
    <property type="entry name" value="Dipeptide-binding Protein, Domain 1"/>
    <property type="match status" value="1"/>
</dbReference>
<keyword evidence="3" id="KW-0732">Signal</keyword>
<comment type="similarity">
    <text evidence="1">Belongs to the bacterial solute-binding protein 5 family.</text>
</comment>
<evidence type="ECO:0000313" key="5">
    <source>
        <dbReference type="EMBL" id="MFC1851032.1"/>
    </source>
</evidence>
<dbReference type="CDD" id="cd08514">
    <property type="entry name" value="PBP2_AppA_like"/>
    <property type="match status" value="1"/>
</dbReference>
<dbReference type="InterPro" id="IPR039424">
    <property type="entry name" value="SBP_5"/>
</dbReference>
<gene>
    <name evidence="5" type="ORF">ACFL27_12630</name>
</gene>
<name>A0ABV6YXV4_UNCC1</name>
<dbReference type="PANTHER" id="PTHR30290">
    <property type="entry name" value="PERIPLASMIC BINDING COMPONENT OF ABC TRANSPORTER"/>
    <property type="match status" value="1"/>
</dbReference>
<dbReference type="PANTHER" id="PTHR30290:SF9">
    <property type="entry name" value="OLIGOPEPTIDE-BINDING PROTEIN APPA"/>
    <property type="match status" value="1"/>
</dbReference>
<dbReference type="SUPFAM" id="SSF53850">
    <property type="entry name" value="Periplasmic binding protein-like II"/>
    <property type="match status" value="1"/>
</dbReference>
<sequence length="567" mass="65467">MDKAYLRHFLTIILIVFAISCTQHKEETASSKKGKKLIEKPTIRDITINKKGKQEPLPKRSTPTDSLVYNLQAEPITLNPLLVTDLNSYLVTYLIFESLIDIDNQLHYVPRLASSWDISSDSKTITFHLKKDVTWHDGKKLTAQDVLFTFHKAIDDEVASFRFKGAFEEVEKVEAPNELTFRVHYKRPLASALQNWTSFGILPKHIYSKVNFTQSSLDVKPVGSGPYVFVEWKKGKYLKLTEHQQYWLGPPKIKNIIFRAIPSQNIALKSFIRGDLDGLEVTPSQWAKNTSSTQLKKICNMYKFPTLNFFVVAWNADGSNPYFSDRNMRRAMTLATDRQSIIQKLLFGLAESCTGPFSPQSWGYNHSIKPLPFDLEKAGKLLDDAGWKDTDQDGVRDHEGTPFRFSLNIPINNRQAEQVASMLQYNLEMIGILMNIVRLENASYIDHLMKKEFHACLMALALSVDPDNYQLLHSSQIKHGLNLTSYHNPEVDLLVERGRKTFDHKERIKIYHQVHQLVHEDQPYTFLFSRPQLYYFHKAIRNIKISPMPLYLFFPGILEWSIEHKQS</sequence>
<dbReference type="InterPro" id="IPR030678">
    <property type="entry name" value="Peptide/Ni-bd"/>
</dbReference>
<dbReference type="PIRSF" id="PIRSF002741">
    <property type="entry name" value="MppA"/>
    <property type="match status" value="1"/>
</dbReference>
<dbReference type="Proteomes" id="UP001594351">
    <property type="component" value="Unassembled WGS sequence"/>
</dbReference>
<comment type="caution">
    <text evidence="5">The sequence shown here is derived from an EMBL/GenBank/DDBJ whole genome shotgun (WGS) entry which is preliminary data.</text>
</comment>
<protein>
    <submittedName>
        <fullName evidence="5">Peptide-binding protein</fullName>
    </submittedName>
</protein>
<keyword evidence="2" id="KW-0813">Transport</keyword>
<proteinExistence type="inferred from homology"/>
<evidence type="ECO:0000256" key="1">
    <source>
        <dbReference type="ARBA" id="ARBA00005695"/>
    </source>
</evidence>
<dbReference type="InterPro" id="IPR000914">
    <property type="entry name" value="SBP_5_dom"/>
</dbReference>
<reference evidence="5 6" key="1">
    <citation type="submission" date="2024-09" db="EMBL/GenBank/DDBJ databases">
        <title>Laminarin stimulates single cell rates of sulfate reduction while oxygen inhibits transcriptomic activity in coastal marine sediment.</title>
        <authorList>
            <person name="Lindsay M."/>
            <person name="Orcutt B."/>
            <person name="Emerson D."/>
            <person name="Stepanauskas R."/>
            <person name="D'Angelo T."/>
        </authorList>
    </citation>
    <scope>NUCLEOTIDE SEQUENCE [LARGE SCALE GENOMIC DNA]</scope>
    <source>
        <strain evidence="5">SAG AM-311-K15</strain>
    </source>
</reference>